<dbReference type="Proteomes" id="UP000061839">
    <property type="component" value="Chromosome"/>
</dbReference>
<proteinExistence type="predicted"/>
<dbReference type="RefSeq" id="WP_045075082.1">
    <property type="nucleotide sequence ID" value="NZ_CP011005.1"/>
</dbReference>
<protein>
    <submittedName>
        <fullName evidence="1">Uncharacterized protein</fullName>
    </submittedName>
</protein>
<dbReference type="EMBL" id="CP011005">
    <property type="protein sequence ID" value="AJT41597.1"/>
    <property type="molecule type" value="Genomic_DNA"/>
</dbReference>
<keyword evidence="2" id="KW-1185">Reference proteome</keyword>
<dbReference type="AlphaFoldDB" id="A0A0D4BYU0"/>
<evidence type="ECO:0000313" key="1">
    <source>
        <dbReference type="EMBL" id="AJT41597.1"/>
    </source>
</evidence>
<dbReference type="STRING" id="1618207.UM93_08875"/>
<gene>
    <name evidence="1" type="ORF">UM93_08875</name>
</gene>
<name>A0A0D4BYU0_9MICC</name>
<reference evidence="1 2" key="1">
    <citation type="journal article" date="2015" name="Genome Announc.">
        <title>Complete Genome Sequencing of Protease-Producing Novel Arthrobacter sp. Strain IHBB 11108 Using PacBio Single-Molecule Real-Time Sequencing Technology.</title>
        <authorList>
            <person name="Kiran S."/>
            <person name="Swarnkar M.K."/>
            <person name="Pal M."/>
            <person name="Thakur R."/>
            <person name="Tewari R."/>
            <person name="Singh A.K."/>
            <person name="Gulati A."/>
        </authorList>
    </citation>
    <scope>NUCLEOTIDE SEQUENCE [LARGE SCALE GENOMIC DNA]</scope>
    <source>
        <strain evidence="1 2">IHBB 11108</strain>
    </source>
</reference>
<sequence>MNTSEERAPRRRNIIASLASHAGVALQEWSARRDRSHVSNTLYRERVDQETELHRTLLKHNAMR</sequence>
<dbReference type="PATRIC" id="fig|1618207.4.peg.1799"/>
<evidence type="ECO:0000313" key="2">
    <source>
        <dbReference type="Proteomes" id="UP000061839"/>
    </source>
</evidence>
<dbReference type="KEGG" id="ari:UM93_08875"/>
<organism evidence="1 2">
    <name type="scientific">Psychromicrobium lacuslunae</name>
    <dbReference type="NCBI Taxonomy" id="1618207"/>
    <lineage>
        <taxon>Bacteria</taxon>
        <taxon>Bacillati</taxon>
        <taxon>Actinomycetota</taxon>
        <taxon>Actinomycetes</taxon>
        <taxon>Micrococcales</taxon>
        <taxon>Micrococcaceae</taxon>
        <taxon>Psychromicrobium</taxon>
    </lineage>
</organism>
<dbReference type="HOGENOM" id="CLU_2857936_0_0_11"/>
<accession>A0A0D4BYU0</accession>